<dbReference type="AlphaFoldDB" id="A0A918MB50"/>
<evidence type="ECO:0000256" key="1">
    <source>
        <dbReference type="SAM" id="MobiDB-lite"/>
    </source>
</evidence>
<dbReference type="RefSeq" id="WP_191874783.1">
    <property type="nucleotide sequence ID" value="NZ_BMTD01000008.1"/>
</dbReference>
<accession>A0A918MB50</accession>
<evidence type="ECO:0000313" key="2">
    <source>
        <dbReference type="EMBL" id="GGU99081.1"/>
    </source>
</evidence>
<protein>
    <submittedName>
        <fullName evidence="2">Uncharacterized protein</fullName>
    </submittedName>
</protein>
<sequence>MAQDIEGVRDMGDRAHDTEKQYDRGDRDQHDDPGHHDDVLATTDLIALDSVVAKGGGHPVRDRVARASLGRPLGFVLPGAGGGGATEAAVHREMLLCFPFDLEELPDGRGYQQVTLAVRFEDGTHALALQPAPGTTAADGTEIVAFGLGQDRLRWTFRAPGRGGTLRPDGRWAQTVVRVPATAEEVSGRLSLATVTVQPVLGGAFVRREAASPQDMRFRLRLADAWPSAAPLAHPEALPGSWALAGYEDGATPAGDGGAGRESHGDAGAGSVQGEELPPGLRRLCLAVDIEKYSARDNADMVRLQRVLLRTLRAACAAAGVDWQRCGRQAQGDGYLLVLEPGIDEVRVVPRLLDGLAAGLATANAAAAAQRAPGTESDRGPTVPREVRMRASLHQGIVHEADSGYAGSTVVALFRVLDSGPVRRRLADNPSSHLAVAFSDTLYKDLVATGYEGLSGNGFERAEIHVESKGYTGVAWIQVRPAGRGRVGAP</sequence>
<name>A0A918MB50_9ACTN</name>
<reference evidence="2" key="2">
    <citation type="submission" date="2020-09" db="EMBL/GenBank/DDBJ databases">
        <authorList>
            <person name="Sun Q."/>
            <person name="Ohkuma M."/>
        </authorList>
    </citation>
    <scope>NUCLEOTIDE SEQUENCE</scope>
    <source>
        <strain evidence="2">JCM 4369</strain>
    </source>
</reference>
<dbReference type="EMBL" id="BMTD01000008">
    <property type="protein sequence ID" value="GGU99081.1"/>
    <property type="molecule type" value="Genomic_DNA"/>
</dbReference>
<evidence type="ECO:0000313" key="3">
    <source>
        <dbReference type="Proteomes" id="UP000618795"/>
    </source>
</evidence>
<reference evidence="2" key="1">
    <citation type="journal article" date="2014" name="Int. J. Syst. Evol. Microbiol.">
        <title>Complete genome sequence of Corynebacterium casei LMG S-19264T (=DSM 44701T), isolated from a smear-ripened cheese.</title>
        <authorList>
            <consortium name="US DOE Joint Genome Institute (JGI-PGF)"/>
            <person name="Walter F."/>
            <person name="Albersmeier A."/>
            <person name="Kalinowski J."/>
            <person name="Ruckert C."/>
        </authorList>
    </citation>
    <scope>NUCLEOTIDE SEQUENCE</scope>
    <source>
        <strain evidence="2">JCM 4369</strain>
    </source>
</reference>
<keyword evidence="3" id="KW-1185">Reference proteome</keyword>
<gene>
    <name evidence="2" type="ORF">GCM10010260_39100</name>
</gene>
<proteinExistence type="predicted"/>
<dbReference type="Proteomes" id="UP000618795">
    <property type="component" value="Unassembled WGS sequence"/>
</dbReference>
<comment type="caution">
    <text evidence="2">The sequence shown here is derived from an EMBL/GenBank/DDBJ whole genome shotgun (WGS) entry which is preliminary data.</text>
</comment>
<feature type="region of interest" description="Disordered" evidence="1">
    <location>
        <begin position="249"/>
        <end position="275"/>
    </location>
</feature>
<feature type="region of interest" description="Disordered" evidence="1">
    <location>
        <begin position="1"/>
        <end position="38"/>
    </location>
</feature>
<organism evidence="2 3">
    <name type="scientific">Streptomyces filipinensis</name>
    <dbReference type="NCBI Taxonomy" id="66887"/>
    <lineage>
        <taxon>Bacteria</taxon>
        <taxon>Bacillati</taxon>
        <taxon>Actinomycetota</taxon>
        <taxon>Actinomycetes</taxon>
        <taxon>Kitasatosporales</taxon>
        <taxon>Streptomycetaceae</taxon>
        <taxon>Streptomyces</taxon>
    </lineage>
</organism>